<evidence type="ECO:0000313" key="2">
    <source>
        <dbReference type="Proteomes" id="UP000050525"/>
    </source>
</evidence>
<reference evidence="1 2" key="1">
    <citation type="journal article" date="2012" name="Genome Biol.">
        <title>Sequencing three crocodilian genomes to illuminate the evolution of archosaurs and amniotes.</title>
        <authorList>
            <person name="St John J.A."/>
            <person name="Braun E.L."/>
            <person name="Isberg S.R."/>
            <person name="Miles L.G."/>
            <person name="Chong A.Y."/>
            <person name="Gongora J."/>
            <person name="Dalzell P."/>
            <person name="Moran C."/>
            <person name="Bed'hom B."/>
            <person name="Abzhanov A."/>
            <person name="Burgess S.C."/>
            <person name="Cooksey A.M."/>
            <person name="Castoe T.A."/>
            <person name="Crawford N.G."/>
            <person name="Densmore L.D."/>
            <person name="Drew J.C."/>
            <person name="Edwards S.V."/>
            <person name="Faircloth B.C."/>
            <person name="Fujita M.K."/>
            <person name="Greenwold M.J."/>
            <person name="Hoffmann F.G."/>
            <person name="Howard J.M."/>
            <person name="Iguchi T."/>
            <person name="Janes D.E."/>
            <person name="Khan S.Y."/>
            <person name="Kohno S."/>
            <person name="de Koning A.J."/>
            <person name="Lance S.L."/>
            <person name="McCarthy F.M."/>
            <person name="McCormack J.E."/>
            <person name="Merchant M.E."/>
            <person name="Peterson D.G."/>
            <person name="Pollock D.D."/>
            <person name="Pourmand N."/>
            <person name="Raney B.J."/>
            <person name="Roessler K.A."/>
            <person name="Sanford J.R."/>
            <person name="Sawyer R.H."/>
            <person name="Schmidt C.J."/>
            <person name="Triplett E.W."/>
            <person name="Tuberville T.D."/>
            <person name="Venegas-Anaya M."/>
            <person name="Howard J.T."/>
            <person name="Jarvis E.D."/>
            <person name="Guillette L.J.Jr."/>
            <person name="Glenn T.C."/>
            <person name="Green R.E."/>
            <person name="Ray D.A."/>
        </authorList>
    </citation>
    <scope>NUCLEOTIDE SEQUENCE [LARGE SCALE GENOMIC DNA]</scope>
    <source>
        <strain evidence="1">KSC_2009_1</strain>
    </source>
</reference>
<evidence type="ECO:0000313" key="1">
    <source>
        <dbReference type="EMBL" id="KYO18078.1"/>
    </source>
</evidence>
<sequence length="140" mass="16248">MKSPLMQARKEFVPSSWPFIGTEAILFPAKLQRAEMMMKAEVCSDFHSWALALRCCLESSIHIMLHLFPSVRLLVQAMTFCYFRNSKDVFVKISNGKCRDSLLGIVTLSVGKMLFRLMYFNVTFCLDKWQLGLPLYLIFY</sequence>
<keyword evidence="2" id="KW-1185">Reference proteome</keyword>
<accession>A0A151M0N4</accession>
<dbReference type="Proteomes" id="UP000050525">
    <property type="component" value="Unassembled WGS sequence"/>
</dbReference>
<protein>
    <submittedName>
        <fullName evidence="1">Uncharacterized protein</fullName>
    </submittedName>
</protein>
<proteinExistence type="predicted"/>
<organism evidence="1 2">
    <name type="scientific">Alligator mississippiensis</name>
    <name type="common">American alligator</name>
    <dbReference type="NCBI Taxonomy" id="8496"/>
    <lineage>
        <taxon>Eukaryota</taxon>
        <taxon>Metazoa</taxon>
        <taxon>Chordata</taxon>
        <taxon>Craniata</taxon>
        <taxon>Vertebrata</taxon>
        <taxon>Euteleostomi</taxon>
        <taxon>Archelosauria</taxon>
        <taxon>Archosauria</taxon>
        <taxon>Crocodylia</taxon>
        <taxon>Alligatoridae</taxon>
        <taxon>Alligatorinae</taxon>
        <taxon>Alligator</taxon>
    </lineage>
</organism>
<name>A0A151M0N4_ALLMI</name>
<gene>
    <name evidence="1" type="ORF">Y1Q_0011672</name>
</gene>
<comment type="caution">
    <text evidence="1">The sequence shown here is derived from an EMBL/GenBank/DDBJ whole genome shotgun (WGS) entry which is preliminary data.</text>
</comment>
<dbReference type="AlphaFoldDB" id="A0A151M0N4"/>
<dbReference type="EMBL" id="AKHW03006853">
    <property type="protein sequence ID" value="KYO18078.1"/>
    <property type="molecule type" value="Genomic_DNA"/>
</dbReference>